<proteinExistence type="predicted"/>
<name>A0A3P6QE68_9BILA</name>
<sequence length="175" mass="19649">MDVANKKLSEYNFSDVEYEKLIPRKSTAAPPPSYDFDDDIVEYKEEKDSPTEEISTKSVLSKNHTDKTDSTSDFRDHGPLCADVISTFSEPPLIPLSPISEANEERVDEIQKTPLPPVQQEMSDNEDVVRQCDGESLRHDTNDEVLVGIPQKVCFVSFALVNRDIGISRSTAKEK</sequence>
<dbReference type="Proteomes" id="UP000271098">
    <property type="component" value="Unassembled WGS sequence"/>
</dbReference>
<dbReference type="EMBL" id="UYRT01005328">
    <property type="protein sequence ID" value="VDK38475.1"/>
    <property type="molecule type" value="Genomic_DNA"/>
</dbReference>
<feature type="region of interest" description="Disordered" evidence="1">
    <location>
        <begin position="22"/>
        <end position="76"/>
    </location>
</feature>
<feature type="compositionally biased region" description="Basic and acidic residues" evidence="1">
    <location>
        <begin position="63"/>
        <end position="76"/>
    </location>
</feature>
<evidence type="ECO:0000256" key="1">
    <source>
        <dbReference type="SAM" id="MobiDB-lite"/>
    </source>
</evidence>
<dbReference type="AlphaFoldDB" id="A0A3P6QE68"/>
<keyword evidence="3" id="KW-1185">Reference proteome</keyword>
<evidence type="ECO:0000313" key="2">
    <source>
        <dbReference type="EMBL" id="VDK38475.1"/>
    </source>
</evidence>
<feature type="compositionally biased region" description="Basic and acidic residues" evidence="1">
    <location>
        <begin position="41"/>
        <end position="50"/>
    </location>
</feature>
<organism evidence="2 3">
    <name type="scientific">Gongylonema pulchrum</name>
    <dbReference type="NCBI Taxonomy" id="637853"/>
    <lineage>
        <taxon>Eukaryota</taxon>
        <taxon>Metazoa</taxon>
        <taxon>Ecdysozoa</taxon>
        <taxon>Nematoda</taxon>
        <taxon>Chromadorea</taxon>
        <taxon>Rhabditida</taxon>
        <taxon>Spirurina</taxon>
        <taxon>Spiruromorpha</taxon>
        <taxon>Spiruroidea</taxon>
        <taxon>Gongylonematidae</taxon>
        <taxon>Gongylonema</taxon>
    </lineage>
</organism>
<protein>
    <submittedName>
        <fullName evidence="2">Uncharacterized protein</fullName>
    </submittedName>
</protein>
<accession>A0A3P6QE68</accession>
<gene>
    <name evidence="2" type="ORF">GPUH_LOCUS3204</name>
</gene>
<evidence type="ECO:0000313" key="3">
    <source>
        <dbReference type="Proteomes" id="UP000271098"/>
    </source>
</evidence>
<reference evidence="2 3" key="1">
    <citation type="submission" date="2018-11" db="EMBL/GenBank/DDBJ databases">
        <authorList>
            <consortium name="Pathogen Informatics"/>
        </authorList>
    </citation>
    <scope>NUCLEOTIDE SEQUENCE [LARGE SCALE GENOMIC DNA]</scope>
</reference>
<feature type="compositionally biased region" description="Polar residues" evidence="1">
    <location>
        <begin position="52"/>
        <end position="62"/>
    </location>
</feature>